<dbReference type="Proteomes" id="UP000050761">
    <property type="component" value="Unassembled WGS sequence"/>
</dbReference>
<reference evidence="6" key="2">
    <citation type="submission" date="2019-09" db="UniProtKB">
        <authorList>
            <consortium name="WormBaseParasite"/>
        </authorList>
    </citation>
    <scope>IDENTIFICATION</scope>
</reference>
<evidence type="ECO:0000313" key="4">
    <source>
        <dbReference type="EMBL" id="VDO40663.1"/>
    </source>
</evidence>
<dbReference type="EMBL" id="UZAH01012919">
    <property type="protein sequence ID" value="VDO40663.1"/>
    <property type="molecule type" value="Genomic_DNA"/>
</dbReference>
<evidence type="ECO:0000313" key="6">
    <source>
        <dbReference type="WBParaSite" id="HPBE_0000371001-mRNA-1"/>
    </source>
</evidence>
<evidence type="ECO:0000313" key="5">
    <source>
        <dbReference type="Proteomes" id="UP000050761"/>
    </source>
</evidence>
<accession>A0A3P7WBW6</accession>
<dbReference type="InterPro" id="IPR003582">
    <property type="entry name" value="ShKT_dom"/>
</dbReference>
<dbReference type="Pfam" id="PF01549">
    <property type="entry name" value="ShK"/>
    <property type="match status" value="1"/>
</dbReference>
<keyword evidence="5" id="KW-1185">Reference proteome</keyword>
<keyword evidence="2" id="KW-0732">Signal</keyword>
<evidence type="ECO:0000256" key="2">
    <source>
        <dbReference type="SAM" id="SignalP"/>
    </source>
</evidence>
<dbReference type="Gene3D" id="1.10.10.1940">
    <property type="match status" value="1"/>
</dbReference>
<accession>A0A183FC18</accession>
<evidence type="ECO:0000259" key="3">
    <source>
        <dbReference type="PROSITE" id="PS51670"/>
    </source>
</evidence>
<sequence length="66" mass="7409">MFVYALVVLLVLNACTQDTVMAEECKDRGLQSCAMHVKKGHCHMENYEYLMKVNCALSCGFCTPSE</sequence>
<proteinExistence type="predicted"/>
<feature type="chain" id="PRO_5044551340" evidence="2">
    <location>
        <begin position="23"/>
        <end position="66"/>
    </location>
</feature>
<gene>
    <name evidence="4" type="ORF">HPBE_LOCUS3711</name>
</gene>
<evidence type="ECO:0000256" key="1">
    <source>
        <dbReference type="PROSITE-ProRule" id="PRU01005"/>
    </source>
</evidence>
<feature type="domain" description="ShKT" evidence="3">
    <location>
        <begin position="25"/>
        <end position="62"/>
    </location>
</feature>
<dbReference type="WBParaSite" id="HPBE_0000371001-mRNA-1">
    <property type="protein sequence ID" value="HPBE_0000371001-mRNA-1"/>
    <property type="gene ID" value="HPBE_0000371001"/>
</dbReference>
<name>A0A183FC18_HELPZ</name>
<organism evidence="5 6">
    <name type="scientific">Heligmosomoides polygyrus</name>
    <name type="common">Parasitic roundworm</name>
    <dbReference type="NCBI Taxonomy" id="6339"/>
    <lineage>
        <taxon>Eukaryota</taxon>
        <taxon>Metazoa</taxon>
        <taxon>Ecdysozoa</taxon>
        <taxon>Nematoda</taxon>
        <taxon>Chromadorea</taxon>
        <taxon>Rhabditida</taxon>
        <taxon>Rhabditina</taxon>
        <taxon>Rhabditomorpha</taxon>
        <taxon>Strongyloidea</taxon>
        <taxon>Heligmosomidae</taxon>
        <taxon>Heligmosomoides</taxon>
    </lineage>
</organism>
<dbReference type="PROSITE" id="PS51670">
    <property type="entry name" value="SHKT"/>
    <property type="match status" value="1"/>
</dbReference>
<reference evidence="4 5" key="1">
    <citation type="submission" date="2018-11" db="EMBL/GenBank/DDBJ databases">
        <authorList>
            <consortium name="Pathogen Informatics"/>
        </authorList>
    </citation>
    <scope>NUCLEOTIDE SEQUENCE [LARGE SCALE GENOMIC DNA]</scope>
</reference>
<dbReference type="OrthoDB" id="10602436at2759"/>
<dbReference type="SMART" id="SM00254">
    <property type="entry name" value="ShKT"/>
    <property type="match status" value="1"/>
</dbReference>
<dbReference type="AlphaFoldDB" id="A0A183FC18"/>
<feature type="signal peptide" evidence="2">
    <location>
        <begin position="1"/>
        <end position="22"/>
    </location>
</feature>
<comment type="caution">
    <text evidence="1">Lacks conserved residue(s) required for the propagation of feature annotation.</text>
</comment>
<protein>
    <submittedName>
        <fullName evidence="6">ShKT domain-containing protein</fullName>
    </submittedName>
</protein>